<keyword evidence="22" id="KW-1185">Reference proteome</keyword>
<dbReference type="PANTHER" id="PTHR16631">
    <property type="entry name" value="GLUCAN 1,3-BETA-GLUCOSIDASE"/>
    <property type="match status" value="1"/>
</dbReference>
<dbReference type="OrthoDB" id="7769663at2759"/>
<evidence type="ECO:0000256" key="8">
    <source>
        <dbReference type="ARBA" id="ARBA00022525"/>
    </source>
</evidence>
<evidence type="ECO:0000256" key="2">
    <source>
        <dbReference type="ARBA" id="ARBA00004191"/>
    </source>
</evidence>
<keyword evidence="9 20" id="KW-0732">Signal</keyword>
<evidence type="ECO:0000256" key="10">
    <source>
        <dbReference type="ARBA" id="ARBA00022801"/>
    </source>
</evidence>
<feature type="signal peptide" evidence="20">
    <location>
        <begin position="1"/>
        <end position="20"/>
    </location>
</feature>
<reference evidence="21 22" key="1">
    <citation type="submission" date="2015-12" db="EMBL/GenBank/DDBJ databases">
        <title>The genome of Folsomia candida.</title>
        <authorList>
            <person name="Faddeeva A."/>
            <person name="Derks M.F."/>
            <person name="Anvar Y."/>
            <person name="Smit S."/>
            <person name="Van Straalen N."/>
            <person name="Roelofs D."/>
        </authorList>
    </citation>
    <scope>NUCLEOTIDE SEQUENCE [LARGE SCALE GENOMIC DNA]</scope>
    <source>
        <strain evidence="21 22">VU population</strain>
        <tissue evidence="21">Whole body</tissue>
    </source>
</reference>
<name>A0A226EGK6_FOLCA</name>
<evidence type="ECO:0000313" key="22">
    <source>
        <dbReference type="Proteomes" id="UP000198287"/>
    </source>
</evidence>
<dbReference type="Proteomes" id="UP000198287">
    <property type="component" value="Unassembled WGS sequence"/>
</dbReference>
<dbReference type="GO" id="GO:0071555">
    <property type="term" value="P:cell wall organization"/>
    <property type="evidence" value="ECO:0007669"/>
    <property type="project" value="UniProtKB-KW"/>
</dbReference>
<evidence type="ECO:0000256" key="9">
    <source>
        <dbReference type="ARBA" id="ARBA00022729"/>
    </source>
</evidence>
<comment type="caution">
    <text evidence="21">The sequence shown here is derived from an EMBL/GenBank/DDBJ whole genome shotgun (WGS) entry which is preliminary data.</text>
</comment>
<keyword evidence="8" id="KW-0964">Secreted</keyword>
<dbReference type="STRING" id="158441.A0A226EGK6"/>
<evidence type="ECO:0000256" key="18">
    <source>
        <dbReference type="ARBA" id="ARBA00043078"/>
    </source>
</evidence>
<evidence type="ECO:0000256" key="6">
    <source>
        <dbReference type="ARBA" id="ARBA00022475"/>
    </source>
</evidence>
<evidence type="ECO:0000256" key="14">
    <source>
        <dbReference type="ARBA" id="ARBA00023316"/>
    </source>
</evidence>
<evidence type="ECO:0000256" key="3">
    <source>
        <dbReference type="ARBA" id="ARBA00004236"/>
    </source>
</evidence>
<evidence type="ECO:0000256" key="20">
    <source>
        <dbReference type="SAM" id="SignalP"/>
    </source>
</evidence>
<sequence length="355" mass="39161">MLASFPSLLLNLGLVPLCTASTYKFDRNHVGVAFGPYTKQWEANDTIPEWSSYTLQQLECQLTLISSKFTYIATYNFGTRDSITSHIPTVTASMNKAANKKLLSIAQGIHQLADPTSQLAEVTSAFQGAQAANAIFPNTVWALTVNWEDIFSVQEGIKVSQMINTIKSHPEFQASNLKIGARTQNCETALDPNNQHADIVAILTQLVRDSDYLMCNLYPDYTTSMQSVESAVNSVSNTYSKLNDMVKSVNPKCDLIVGETGWPSEGVAFNGSPSTVSNMAKFWELVGQKAATHGVKVVMFEAIDEPWKSDRRNRDPRDANGFNGGEGHYGWWVQRNNSDSCSFFEKATGLTVKIV</sequence>
<evidence type="ECO:0000313" key="21">
    <source>
        <dbReference type="EMBL" id="OXA56539.1"/>
    </source>
</evidence>
<dbReference type="GO" id="GO:0005886">
    <property type="term" value="C:plasma membrane"/>
    <property type="evidence" value="ECO:0007669"/>
    <property type="project" value="UniProtKB-SubCell"/>
</dbReference>
<evidence type="ECO:0000256" key="16">
    <source>
        <dbReference type="ARBA" id="ARBA00037649"/>
    </source>
</evidence>
<protein>
    <recommendedName>
        <fullName evidence="5">glucan endo-1,3-beta-D-glucosidase</fullName>
        <ecNumber evidence="5">3.2.1.39</ecNumber>
    </recommendedName>
    <alternativeName>
        <fullName evidence="18">Endo-1,3-beta-glucanase btgC</fullName>
    </alternativeName>
    <alternativeName>
        <fullName evidence="17">Laminarinase btgC</fullName>
    </alternativeName>
</protein>
<accession>A0A226EGK6</accession>
<proteinExistence type="inferred from homology"/>
<evidence type="ECO:0000256" key="12">
    <source>
        <dbReference type="ARBA" id="ARBA00023180"/>
    </source>
</evidence>
<dbReference type="Gene3D" id="3.20.20.80">
    <property type="entry name" value="Glycosidases"/>
    <property type="match status" value="1"/>
</dbReference>
<gene>
    <name evidence="21" type="ORF">Fcan01_09911</name>
</gene>
<keyword evidence="13" id="KW-0119">Carbohydrate metabolism</keyword>
<dbReference type="GO" id="GO:0042973">
    <property type="term" value="F:glucan endo-1,3-beta-D-glucosidase activity"/>
    <property type="evidence" value="ECO:0007669"/>
    <property type="project" value="UniProtKB-EC"/>
</dbReference>
<dbReference type="EC" id="3.2.1.39" evidence="5"/>
<keyword evidence="11" id="KW-0472">Membrane</keyword>
<evidence type="ECO:0000256" key="13">
    <source>
        <dbReference type="ARBA" id="ARBA00023277"/>
    </source>
</evidence>
<evidence type="ECO:0000256" key="7">
    <source>
        <dbReference type="ARBA" id="ARBA00022512"/>
    </source>
</evidence>
<dbReference type="InterPro" id="IPR017853">
    <property type="entry name" value="GH"/>
</dbReference>
<evidence type="ECO:0000256" key="19">
    <source>
        <dbReference type="RuleBase" id="RU004335"/>
    </source>
</evidence>
<dbReference type="Pfam" id="PF00332">
    <property type="entry name" value="Glyco_hydro_17"/>
    <property type="match status" value="1"/>
</dbReference>
<dbReference type="InterPro" id="IPR050732">
    <property type="entry name" value="Beta-glucan_modifiers"/>
</dbReference>
<comment type="similarity">
    <text evidence="4 19">Belongs to the glycosyl hydrolase 17 family.</text>
</comment>
<organism evidence="21 22">
    <name type="scientific">Folsomia candida</name>
    <name type="common">Springtail</name>
    <dbReference type="NCBI Taxonomy" id="158441"/>
    <lineage>
        <taxon>Eukaryota</taxon>
        <taxon>Metazoa</taxon>
        <taxon>Ecdysozoa</taxon>
        <taxon>Arthropoda</taxon>
        <taxon>Hexapoda</taxon>
        <taxon>Collembola</taxon>
        <taxon>Entomobryomorpha</taxon>
        <taxon>Isotomoidea</taxon>
        <taxon>Isotomidae</taxon>
        <taxon>Proisotominae</taxon>
        <taxon>Folsomia</taxon>
    </lineage>
</organism>
<evidence type="ECO:0000256" key="15">
    <source>
        <dbReference type="ARBA" id="ARBA00023326"/>
    </source>
</evidence>
<feature type="chain" id="PRO_5012850192" description="glucan endo-1,3-beta-D-glucosidase" evidence="20">
    <location>
        <begin position="21"/>
        <end position="355"/>
    </location>
</feature>
<dbReference type="InterPro" id="IPR000490">
    <property type="entry name" value="Glyco_hydro_17"/>
</dbReference>
<keyword evidence="10" id="KW-0378">Hydrolase</keyword>
<comment type="function">
    <text evidence="16">Glucanases play a role in cell expansion during growth, in cell-cell fusion during mating, and in spore release during sporulation. This enzyme may be involved in beta-glucan degradation. Active on laminarin and lichenan.</text>
</comment>
<evidence type="ECO:0000256" key="1">
    <source>
        <dbReference type="ARBA" id="ARBA00000382"/>
    </source>
</evidence>
<keyword evidence="14" id="KW-0961">Cell wall biogenesis/degradation</keyword>
<keyword evidence="6" id="KW-1003">Cell membrane</keyword>
<comment type="subcellular location">
    <subcellularLocation>
        <location evidence="3">Cell membrane</location>
    </subcellularLocation>
    <subcellularLocation>
        <location evidence="2">Secreted</location>
        <location evidence="2">Cell wall</location>
    </subcellularLocation>
</comment>
<keyword evidence="15" id="KW-0624">Polysaccharide degradation</keyword>
<dbReference type="PANTHER" id="PTHR16631:SF17">
    <property type="entry name" value="GLUCAN ENDO-1,3-BETA-GLUCOSIDASE BTGC"/>
    <property type="match status" value="1"/>
</dbReference>
<dbReference type="EMBL" id="LNIX01000004">
    <property type="protein sequence ID" value="OXA56539.1"/>
    <property type="molecule type" value="Genomic_DNA"/>
</dbReference>
<keyword evidence="12" id="KW-0325">Glycoprotein</keyword>
<evidence type="ECO:0000256" key="11">
    <source>
        <dbReference type="ARBA" id="ARBA00023136"/>
    </source>
</evidence>
<evidence type="ECO:0000256" key="5">
    <source>
        <dbReference type="ARBA" id="ARBA00012780"/>
    </source>
</evidence>
<comment type="catalytic activity">
    <reaction evidence="1">
        <text>Hydrolysis of (1-&gt;3)-beta-D-glucosidic linkages in (1-&gt;3)-beta-D-glucans.</text>
        <dbReference type="EC" id="3.2.1.39"/>
    </reaction>
</comment>
<dbReference type="GO" id="GO:0000272">
    <property type="term" value="P:polysaccharide catabolic process"/>
    <property type="evidence" value="ECO:0007669"/>
    <property type="project" value="UniProtKB-KW"/>
</dbReference>
<dbReference type="AlphaFoldDB" id="A0A226EGK6"/>
<evidence type="ECO:0000256" key="4">
    <source>
        <dbReference type="ARBA" id="ARBA00008773"/>
    </source>
</evidence>
<evidence type="ECO:0000256" key="17">
    <source>
        <dbReference type="ARBA" id="ARBA00042373"/>
    </source>
</evidence>
<dbReference type="SUPFAM" id="SSF51445">
    <property type="entry name" value="(Trans)glycosidases"/>
    <property type="match status" value="1"/>
</dbReference>
<keyword evidence="7" id="KW-0134">Cell wall</keyword>